<evidence type="ECO:0000256" key="1">
    <source>
        <dbReference type="SAM" id="MobiDB-lite"/>
    </source>
</evidence>
<dbReference type="Proteomes" id="UP001224122">
    <property type="component" value="Unassembled WGS sequence"/>
</dbReference>
<name>A0ABT9Y2H8_9BACI</name>
<accession>A0ABT9Y2H8</accession>
<evidence type="ECO:0000313" key="2">
    <source>
        <dbReference type="EMBL" id="MDQ0202007.1"/>
    </source>
</evidence>
<feature type="compositionally biased region" description="Acidic residues" evidence="1">
    <location>
        <begin position="8"/>
        <end position="18"/>
    </location>
</feature>
<comment type="caution">
    <text evidence="2">The sequence shown here is derived from an EMBL/GenBank/DDBJ whole genome shotgun (WGS) entry which is preliminary data.</text>
</comment>
<reference evidence="2 3" key="1">
    <citation type="submission" date="2023-07" db="EMBL/GenBank/DDBJ databases">
        <title>Genomic Encyclopedia of Type Strains, Phase IV (KMG-IV): sequencing the most valuable type-strain genomes for metagenomic binning, comparative biology and taxonomic classification.</title>
        <authorList>
            <person name="Goeker M."/>
        </authorList>
    </citation>
    <scope>NUCLEOTIDE SEQUENCE [LARGE SCALE GENOMIC DNA]</scope>
    <source>
        <strain evidence="2 3">DSM 27594</strain>
    </source>
</reference>
<gene>
    <name evidence="2" type="ORF">J2S10_005218</name>
</gene>
<organism evidence="2 3">
    <name type="scientific">Neobacillus ginsengisoli</name>
    <dbReference type="NCBI Taxonomy" id="904295"/>
    <lineage>
        <taxon>Bacteria</taxon>
        <taxon>Bacillati</taxon>
        <taxon>Bacillota</taxon>
        <taxon>Bacilli</taxon>
        <taxon>Bacillales</taxon>
        <taxon>Bacillaceae</taxon>
        <taxon>Neobacillus</taxon>
    </lineage>
</organism>
<keyword evidence="3" id="KW-1185">Reference proteome</keyword>
<evidence type="ECO:0000313" key="3">
    <source>
        <dbReference type="Proteomes" id="UP001224122"/>
    </source>
</evidence>
<sequence>MNNNFEENFLEESSSEESGDNKGGNRMVKAITTGVFHVPVDNQVPDTNTMINIYFKNPSSKLLTANFLVEFSSPGVAPGVQNPEISSPPNGSWTVTVLPHHTLVIVVIGPALAFGTWRFSFWGDIDRKEMKNKLSVEVIAGTIFGSGPDLAFDDAGATFPHALFVDAKIEVTGPAVPVPTGGIISV</sequence>
<dbReference type="RefSeq" id="WP_307413808.1">
    <property type="nucleotide sequence ID" value="NZ_JAUSTW010000015.1"/>
</dbReference>
<protein>
    <submittedName>
        <fullName evidence="2">Uncharacterized protein</fullName>
    </submittedName>
</protein>
<dbReference type="EMBL" id="JAUSTW010000015">
    <property type="protein sequence ID" value="MDQ0202007.1"/>
    <property type="molecule type" value="Genomic_DNA"/>
</dbReference>
<proteinExistence type="predicted"/>
<feature type="region of interest" description="Disordered" evidence="1">
    <location>
        <begin position="1"/>
        <end position="26"/>
    </location>
</feature>